<feature type="compositionally biased region" description="Acidic residues" evidence="1">
    <location>
        <begin position="80"/>
        <end position="90"/>
    </location>
</feature>
<reference evidence="5" key="3">
    <citation type="submission" date="2015-04" db="UniProtKB">
        <authorList>
            <consortium name="EnsemblPlants"/>
        </authorList>
    </citation>
    <scope>IDENTIFICATION</scope>
    <source>
        <strain evidence="5">cv. Jemalong A17</strain>
    </source>
</reference>
<feature type="compositionally biased region" description="Polar residues" evidence="1">
    <location>
        <begin position="284"/>
        <end position="304"/>
    </location>
</feature>
<feature type="compositionally biased region" description="Basic and acidic residues" evidence="1">
    <location>
        <begin position="429"/>
        <end position="438"/>
    </location>
</feature>
<feature type="domain" description="Calmodulin-binding" evidence="2">
    <location>
        <begin position="634"/>
        <end position="751"/>
    </location>
</feature>
<dbReference type="EMBL" id="CM001220">
    <property type="protein sequence ID" value="KEH31981.1"/>
    <property type="molecule type" value="Genomic_DNA"/>
</dbReference>
<evidence type="ECO:0000313" key="3">
    <source>
        <dbReference type="EMBL" id="KEH31981.1"/>
    </source>
</evidence>
<dbReference type="KEGG" id="mtr:25493859"/>
<dbReference type="Proteomes" id="UP000265566">
    <property type="component" value="Chromosome 4"/>
</dbReference>
<organism evidence="3 6">
    <name type="scientific">Medicago truncatula</name>
    <name type="common">Barrel medic</name>
    <name type="synonym">Medicago tribuloides</name>
    <dbReference type="NCBI Taxonomy" id="3880"/>
    <lineage>
        <taxon>Eukaryota</taxon>
        <taxon>Viridiplantae</taxon>
        <taxon>Streptophyta</taxon>
        <taxon>Embryophyta</taxon>
        <taxon>Tracheophyta</taxon>
        <taxon>Spermatophyta</taxon>
        <taxon>Magnoliopsida</taxon>
        <taxon>eudicotyledons</taxon>
        <taxon>Gunneridae</taxon>
        <taxon>Pentapetalae</taxon>
        <taxon>rosids</taxon>
        <taxon>fabids</taxon>
        <taxon>Fabales</taxon>
        <taxon>Fabaceae</taxon>
        <taxon>Papilionoideae</taxon>
        <taxon>50 kb inversion clade</taxon>
        <taxon>NPAAA clade</taxon>
        <taxon>Hologalegina</taxon>
        <taxon>IRL clade</taxon>
        <taxon>Trifolieae</taxon>
        <taxon>Medicago</taxon>
    </lineage>
</organism>
<feature type="region of interest" description="Disordered" evidence="1">
    <location>
        <begin position="217"/>
        <end position="269"/>
    </location>
</feature>
<protein>
    <submittedName>
        <fullName evidence="3">Plant calmodulin-binding-like protein</fullName>
    </submittedName>
    <submittedName>
        <fullName evidence="4">Putative Calmodulin-binding domain, plant</fullName>
    </submittedName>
</protein>
<dbReference type="OrthoDB" id="766386at2759"/>
<feature type="region of interest" description="Disordered" evidence="1">
    <location>
        <begin position="1"/>
        <end position="188"/>
    </location>
</feature>
<feature type="compositionally biased region" description="Polar residues" evidence="1">
    <location>
        <begin position="329"/>
        <end position="345"/>
    </location>
</feature>
<proteinExistence type="predicted"/>
<dbReference type="AlphaFoldDB" id="A0A072URK3"/>
<dbReference type="EMBL" id="PSQE01000004">
    <property type="protein sequence ID" value="RHN63705.1"/>
    <property type="molecule type" value="Genomic_DNA"/>
</dbReference>
<evidence type="ECO:0000313" key="4">
    <source>
        <dbReference type="EMBL" id="RHN63705.1"/>
    </source>
</evidence>
<dbReference type="Gramene" id="rna26441">
    <property type="protein sequence ID" value="RHN63705.1"/>
    <property type="gene ID" value="gene26441"/>
</dbReference>
<feature type="compositionally biased region" description="Basic and acidic residues" evidence="1">
    <location>
        <begin position="11"/>
        <end position="24"/>
    </location>
</feature>
<reference evidence="3 6" key="2">
    <citation type="journal article" date="2014" name="BMC Genomics">
        <title>An improved genome release (version Mt4.0) for the model legume Medicago truncatula.</title>
        <authorList>
            <person name="Tang H."/>
            <person name="Krishnakumar V."/>
            <person name="Bidwell S."/>
            <person name="Rosen B."/>
            <person name="Chan A."/>
            <person name="Zhou S."/>
            <person name="Gentzbittel L."/>
            <person name="Childs K.L."/>
            <person name="Yandell M."/>
            <person name="Gundlach H."/>
            <person name="Mayer K.F."/>
            <person name="Schwartz D.C."/>
            <person name="Town C.D."/>
        </authorList>
    </citation>
    <scope>GENOME REANNOTATION</scope>
    <source>
        <strain evidence="3">A17</strain>
        <strain evidence="5 6">cv. Jemalong A17</strain>
    </source>
</reference>
<feature type="compositionally biased region" description="Basic and acidic residues" evidence="1">
    <location>
        <begin position="167"/>
        <end position="181"/>
    </location>
</feature>
<feature type="compositionally biased region" description="Basic and acidic residues" evidence="1">
    <location>
        <begin position="135"/>
        <end position="149"/>
    </location>
</feature>
<keyword evidence="6" id="KW-1185">Reference proteome</keyword>
<feature type="compositionally biased region" description="Polar residues" evidence="1">
    <location>
        <begin position="554"/>
        <end position="565"/>
    </location>
</feature>
<reference evidence="7" key="4">
    <citation type="journal article" date="2018" name="Nat. Plants">
        <title>Whole-genome landscape of Medicago truncatula symbiotic genes.</title>
        <authorList>
            <person name="Pecrix Y."/>
            <person name="Staton S.E."/>
            <person name="Sallet E."/>
            <person name="Lelandais-Briere C."/>
            <person name="Moreau S."/>
            <person name="Carrere S."/>
            <person name="Blein T."/>
            <person name="Jardinaud M.F."/>
            <person name="Latrasse D."/>
            <person name="Zouine M."/>
            <person name="Zahm M."/>
            <person name="Kreplak J."/>
            <person name="Mayjonade B."/>
            <person name="Satge C."/>
            <person name="Perez M."/>
            <person name="Cauet S."/>
            <person name="Marande W."/>
            <person name="Chantry-Darmon C."/>
            <person name="Lopez-Roques C."/>
            <person name="Bouchez O."/>
            <person name="Berard A."/>
            <person name="Debelle F."/>
            <person name="Munos S."/>
            <person name="Bendahmane A."/>
            <person name="Berges H."/>
            <person name="Niebel A."/>
            <person name="Buitink J."/>
            <person name="Frugier F."/>
            <person name="Benhamed M."/>
            <person name="Crespi M."/>
            <person name="Gouzy J."/>
            <person name="Gamas P."/>
        </authorList>
    </citation>
    <scope>NUCLEOTIDE SEQUENCE [LARGE SCALE GENOMIC DNA]</scope>
    <source>
        <strain evidence="7">cv. Jemalong A17</strain>
    </source>
</reference>
<feature type="compositionally biased region" description="Low complexity" evidence="1">
    <location>
        <begin position="376"/>
        <end position="411"/>
    </location>
</feature>
<dbReference type="GO" id="GO:0005516">
    <property type="term" value="F:calmodulin binding"/>
    <property type="evidence" value="ECO:0007669"/>
    <property type="project" value="InterPro"/>
</dbReference>
<gene>
    <name evidence="5" type="primary">25493859</name>
    <name evidence="3" type="ordered locus">MTR_4g109220</name>
    <name evidence="4" type="ORF">MtrunA17_Chr4g0061221</name>
</gene>
<dbReference type="Pfam" id="PF07839">
    <property type="entry name" value="CaM_binding"/>
    <property type="match status" value="2"/>
</dbReference>
<evidence type="ECO:0000313" key="6">
    <source>
        <dbReference type="Proteomes" id="UP000002051"/>
    </source>
</evidence>
<dbReference type="PANTHER" id="PTHR33349">
    <property type="entry name" value="EMB|CAB62594.1"/>
    <property type="match status" value="1"/>
</dbReference>
<feature type="region of interest" description="Disordered" evidence="1">
    <location>
        <begin position="282"/>
        <end position="574"/>
    </location>
</feature>
<dbReference type="InterPro" id="IPR012417">
    <property type="entry name" value="CaM-bd_dom_pln"/>
</dbReference>
<feature type="compositionally biased region" description="Polar residues" evidence="1">
    <location>
        <begin position="59"/>
        <end position="73"/>
    </location>
</feature>
<sequence>MAEEIIVYQVESEKIEAEDDDKKKNPTINQVEYEKIIVNQAETEPEKIEAENDEKKANPTVNQVESEKITVNQVEPEKIEAEDDDDDDDDDGKKANPTVNLVESEKITGNQIEPEKIEAEEDDDKKATPTLNQVESEKIIVHQVETEKIEAEDDDDKKTNPTDNQVEPEKIEAEYDDKKANPNEGITITKGPAKILSRYLRDRASSCHDLCKYGIQHATETKPWSTSQKRRERKTNVSGEIVISLEGTKKSRRSSNASPLASKHADPNYIVDIKEVTNEKTPFEETNVSMEHSNSDIVQASSKPYSLHVKKRSKSQTEGDLVKNKCAFGSSSIKETASGSKQKITSSSGGKDKSLSSSSGSKQKITSCNGGKDKSLSSSSGSKQKITSSSGGKGKSLSSISFLSSKNNIKSPSSLSDNAKKLKRVSSPKNHENAEVKPKLASNDNLPEKILHVIDSISENSSEEPTPACNATKPPSPSPSKDKILKSISKKTGKSEMSASSRKGLKHVGHGTVSGTLSHQSSMNRFRTNIQHKARTVSRPSSTLSFDSSSNSSVRKQNGTTSRPNKTGRKQGENVRVGYKIRPKMSAIVGAANKVIPSRKLTFRRGKVIEIQPQSNNIPRRLKFKPVRLLDDEVRKDVNGTRKRIISNKEVDGGEVNAANIKTEKVDLKPQTMERGKNRSFVRKVGGVDRSKVYGSRSGSEKVVLRHQNVEGKKQNPGLYNNVIEETASKLAQLRKSKVKALVGAFETVISLDSPREATTSQVSTVC</sequence>
<accession>A0A072URK3</accession>
<dbReference type="EnsemblPlants" id="KEH31981">
    <property type="protein sequence ID" value="KEH31981"/>
    <property type="gene ID" value="MTR_4g109220"/>
</dbReference>
<feature type="compositionally biased region" description="Low complexity" evidence="1">
    <location>
        <begin position="538"/>
        <end position="553"/>
    </location>
</feature>
<evidence type="ECO:0000259" key="2">
    <source>
        <dbReference type="SMART" id="SM01054"/>
    </source>
</evidence>
<reference evidence="3 6" key="1">
    <citation type="journal article" date="2011" name="Nature">
        <title>The Medicago genome provides insight into the evolution of rhizobial symbioses.</title>
        <authorList>
            <person name="Young N.D."/>
            <person name="Debelle F."/>
            <person name="Oldroyd G.E."/>
            <person name="Geurts R."/>
            <person name="Cannon S.B."/>
            <person name="Udvardi M.K."/>
            <person name="Benedito V.A."/>
            <person name="Mayer K.F."/>
            <person name="Gouzy J."/>
            <person name="Schoof H."/>
            <person name="Van de Peer Y."/>
            <person name="Proost S."/>
            <person name="Cook D.R."/>
            <person name="Meyers B.C."/>
            <person name="Spannagl M."/>
            <person name="Cheung F."/>
            <person name="De Mita S."/>
            <person name="Krishnakumar V."/>
            <person name="Gundlach H."/>
            <person name="Zhou S."/>
            <person name="Mudge J."/>
            <person name="Bharti A.K."/>
            <person name="Murray J.D."/>
            <person name="Naoumkina M.A."/>
            <person name="Rosen B."/>
            <person name="Silverstein K.A."/>
            <person name="Tang H."/>
            <person name="Rombauts S."/>
            <person name="Zhao P.X."/>
            <person name="Zhou P."/>
            <person name="Barbe V."/>
            <person name="Bardou P."/>
            <person name="Bechner M."/>
            <person name="Bellec A."/>
            <person name="Berger A."/>
            <person name="Berges H."/>
            <person name="Bidwell S."/>
            <person name="Bisseling T."/>
            <person name="Choisne N."/>
            <person name="Couloux A."/>
            <person name="Denny R."/>
            <person name="Deshpande S."/>
            <person name="Dai X."/>
            <person name="Doyle J.J."/>
            <person name="Dudez A.M."/>
            <person name="Farmer A.D."/>
            <person name="Fouteau S."/>
            <person name="Franken C."/>
            <person name="Gibelin C."/>
            <person name="Gish J."/>
            <person name="Goldstein S."/>
            <person name="Gonzalez A.J."/>
            <person name="Green P.J."/>
            <person name="Hallab A."/>
            <person name="Hartog M."/>
            <person name="Hua A."/>
            <person name="Humphray S.J."/>
            <person name="Jeong D.H."/>
            <person name="Jing Y."/>
            <person name="Jocker A."/>
            <person name="Kenton S.M."/>
            <person name="Kim D.J."/>
            <person name="Klee K."/>
            <person name="Lai H."/>
            <person name="Lang C."/>
            <person name="Lin S."/>
            <person name="Macmil S.L."/>
            <person name="Magdelenat G."/>
            <person name="Matthews L."/>
            <person name="McCorrison J."/>
            <person name="Monaghan E.L."/>
            <person name="Mun J.H."/>
            <person name="Najar F.Z."/>
            <person name="Nicholson C."/>
            <person name="Noirot C."/>
            <person name="O'Bleness M."/>
            <person name="Paule C.R."/>
            <person name="Poulain J."/>
            <person name="Prion F."/>
            <person name="Qin B."/>
            <person name="Qu C."/>
            <person name="Retzel E.F."/>
            <person name="Riddle C."/>
            <person name="Sallet E."/>
            <person name="Samain S."/>
            <person name="Samson N."/>
            <person name="Sanders I."/>
            <person name="Saurat O."/>
            <person name="Scarpelli C."/>
            <person name="Schiex T."/>
            <person name="Segurens B."/>
            <person name="Severin A.J."/>
            <person name="Sherrier D.J."/>
            <person name="Shi R."/>
            <person name="Sims S."/>
            <person name="Singer S.R."/>
            <person name="Sinharoy S."/>
            <person name="Sterck L."/>
            <person name="Viollet A."/>
            <person name="Wang B.B."/>
            <person name="Wang K."/>
            <person name="Wang M."/>
            <person name="Wang X."/>
            <person name="Warfsmann J."/>
            <person name="Weissenbach J."/>
            <person name="White D.D."/>
            <person name="White J.D."/>
            <person name="Wiley G.B."/>
            <person name="Wincker P."/>
            <person name="Xing Y."/>
            <person name="Yang L."/>
            <person name="Yao Z."/>
            <person name="Ying F."/>
            <person name="Zhai J."/>
            <person name="Zhou L."/>
            <person name="Zuber A."/>
            <person name="Denarie J."/>
            <person name="Dixon R.A."/>
            <person name="May G.D."/>
            <person name="Schwartz D.C."/>
            <person name="Rogers J."/>
            <person name="Quetier F."/>
            <person name="Town C.D."/>
            <person name="Roe B.A."/>
        </authorList>
    </citation>
    <scope>NUCLEOTIDE SEQUENCE [LARGE SCALE GENOMIC DNA]</scope>
    <source>
        <strain evidence="3">A17</strain>
        <strain evidence="5 6">cv. Jemalong A17</strain>
    </source>
</reference>
<evidence type="ECO:0000256" key="1">
    <source>
        <dbReference type="SAM" id="MobiDB-lite"/>
    </source>
</evidence>
<reference evidence="4" key="5">
    <citation type="journal article" date="2018" name="Nat. Plants">
        <title>Whole-genome landscape of Medicago truncatula symbiotic genes.</title>
        <authorList>
            <person name="Pecrix Y."/>
            <person name="Gamas P."/>
            <person name="Carrere S."/>
        </authorList>
    </citation>
    <scope>NUCLEOTIDE SEQUENCE</scope>
    <source>
        <tissue evidence="4">Leaves</tissue>
    </source>
</reference>
<evidence type="ECO:0000313" key="7">
    <source>
        <dbReference type="Proteomes" id="UP000265566"/>
    </source>
</evidence>
<dbReference type="SMART" id="SM01054">
    <property type="entry name" value="CaM_binding"/>
    <property type="match status" value="1"/>
</dbReference>
<feature type="compositionally biased region" description="Polar residues" evidence="1">
    <location>
        <begin position="97"/>
        <end position="111"/>
    </location>
</feature>
<feature type="compositionally biased region" description="Polar residues" evidence="1">
    <location>
        <begin position="513"/>
        <end position="529"/>
    </location>
</feature>
<dbReference type="HOGENOM" id="CLU_364253_0_0_1"/>
<name>A0A072URK3_MEDTR</name>
<evidence type="ECO:0000313" key="5">
    <source>
        <dbReference type="EnsemblPlants" id="KEH31981"/>
    </source>
</evidence>
<feature type="compositionally biased region" description="Basic and acidic residues" evidence="1">
    <location>
        <begin position="44"/>
        <end position="57"/>
    </location>
</feature>
<dbReference type="Proteomes" id="UP000002051">
    <property type="component" value="Chromosome 4"/>
</dbReference>
<dbReference type="PANTHER" id="PTHR33349:SF41">
    <property type="entry name" value="EMB|CAB62594.1"/>
    <property type="match status" value="1"/>
</dbReference>